<name>A0A2U8IA25_9GAMM</name>
<dbReference type="AlphaFoldDB" id="A0A2U8IA25"/>
<dbReference type="Proteomes" id="UP000261875">
    <property type="component" value="Chromosome"/>
</dbReference>
<sequence length="62" mass="7282">MAKTMTLKMYTLARKQTKQSNGTETPLFLFDNYHLSKGKTHIKLHQIIRIDFNRMNINITGK</sequence>
<proteinExistence type="predicted"/>
<keyword evidence="2" id="KW-1185">Reference proteome</keyword>
<reference evidence="1 2" key="1">
    <citation type="submission" date="2017-05" db="EMBL/GenBank/DDBJ databases">
        <title>Genome sequence of Candidatus Fukatsuia symbiotica and Candidatus Hamiltonella defensa from Acyrthosiphon pisum strain 5D.</title>
        <authorList>
            <person name="Patel V.A."/>
            <person name="Chevignon G."/>
            <person name="Russell J.A."/>
            <person name="Oliver K.M."/>
        </authorList>
    </citation>
    <scope>NUCLEOTIDE SEQUENCE [LARGE SCALE GENOMIC DNA]</scope>
    <source>
        <strain evidence="1 2">5D</strain>
    </source>
</reference>
<dbReference type="EMBL" id="CP021659">
    <property type="protein sequence ID" value="AWK14914.1"/>
    <property type="molecule type" value="Genomic_DNA"/>
</dbReference>
<evidence type="ECO:0000313" key="1">
    <source>
        <dbReference type="EMBL" id="AWK14914.1"/>
    </source>
</evidence>
<accession>A0A2U8IA25</accession>
<gene>
    <name evidence="1" type="ORF">CCS41_11195</name>
</gene>
<evidence type="ECO:0000313" key="2">
    <source>
        <dbReference type="Proteomes" id="UP000261875"/>
    </source>
</evidence>
<dbReference type="KEGG" id="fsm:CCS41_11195"/>
<organism evidence="1 2">
    <name type="scientific">Candidatus Fukatsuia symbiotica</name>
    <dbReference type="NCBI Taxonomy" id="1878942"/>
    <lineage>
        <taxon>Bacteria</taxon>
        <taxon>Pseudomonadati</taxon>
        <taxon>Pseudomonadota</taxon>
        <taxon>Gammaproteobacteria</taxon>
        <taxon>Enterobacterales</taxon>
        <taxon>Yersiniaceae</taxon>
        <taxon>Candidatus Fukatsuia</taxon>
    </lineage>
</organism>
<protein>
    <submittedName>
        <fullName evidence="1">Uncharacterized protein</fullName>
    </submittedName>
</protein>